<proteinExistence type="predicted"/>
<dbReference type="InterPro" id="IPR032564">
    <property type="entry name" value="DUF4928"/>
</dbReference>
<evidence type="ECO:0000313" key="1">
    <source>
        <dbReference type="EMBL" id="MBB5745705.1"/>
    </source>
</evidence>
<dbReference type="Proteomes" id="UP000545037">
    <property type="component" value="Unassembled WGS sequence"/>
</dbReference>
<name>A0A7W9FDY8_9CAUL</name>
<comment type="caution">
    <text evidence="1">The sequence shown here is derived from an EMBL/GenBank/DDBJ whole genome shotgun (WGS) entry which is preliminary data.</text>
</comment>
<accession>A0A7W9FDY8</accession>
<organism evidence="1 2">
    <name type="scientific">Brevundimonas variabilis</name>
    <dbReference type="NCBI Taxonomy" id="74312"/>
    <lineage>
        <taxon>Bacteria</taxon>
        <taxon>Pseudomonadati</taxon>
        <taxon>Pseudomonadota</taxon>
        <taxon>Alphaproteobacteria</taxon>
        <taxon>Caulobacterales</taxon>
        <taxon>Caulobacteraceae</taxon>
        <taxon>Brevundimonas</taxon>
    </lineage>
</organism>
<gene>
    <name evidence="1" type="ORF">GGR13_001289</name>
</gene>
<dbReference type="EMBL" id="JACHOR010000002">
    <property type="protein sequence ID" value="MBB5745705.1"/>
    <property type="molecule type" value="Genomic_DNA"/>
</dbReference>
<dbReference type="AlphaFoldDB" id="A0A7W9FDY8"/>
<keyword evidence="2" id="KW-1185">Reference proteome</keyword>
<dbReference type="Pfam" id="PF16280">
    <property type="entry name" value="DUF4928"/>
    <property type="match status" value="1"/>
</dbReference>
<evidence type="ECO:0008006" key="3">
    <source>
        <dbReference type="Google" id="ProtNLM"/>
    </source>
</evidence>
<evidence type="ECO:0000313" key="2">
    <source>
        <dbReference type="Proteomes" id="UP000545037"/>
    </source>
</evidence>
<reference evidence="1 2" key="1">
    <citation type="submission" date="2020-08" db="EMBL/GenBank/DDBJ databases">
        <title>Genomic Encyclopedia of Type Strains, Phase IV (KMG-IV): sequencing the most valuable type-strain genomes for metagenomic binning, comparative biology and taxonomic classification.</title>
        <authorList>
            <person name="Goeker M."/>
        </authorList>
    </citation>
    <scope>NUCLEOTIDE SEQUENCE [LARGE SCALE GENOMIC DNA]</scope>
    <source>
        <strain evidence="1 2">DSM 4737</strain>
    </source>
</reference>
<dbReference type="RefSeq" id="WP_183212674.1">
    <property type="nucleotide sequence ID" value="NZ_JACHOR010000002.1"/>
</dbReference>
<protein>
    <recommendedName>
        <fullName evidence="3">DUF4928 domain-containing protein</fullName>
    </recommendedName>
</protein>
<sequence>MASEEPGASPTDAPQSQDGLTGRLAAFADEHAIRSKGALGLPLVVTDHARTMGLPLDPARLRTEKEGQVLGLGKGKVQQVLARHGIDRVLAEEGGRTSRGSMGKMTAYVALLNELYAEGDSALDLDQVEAFWISRVQLFFAGKPLVMRLDPQASLRTAFRNLFEQAGVRQRETPGTMVVGTVLQHLVGAKLEGAYGQVEHHSVSTKDEGQSRPGDFSIGDLAIHVSTAPGEALIRKCQTNLSGGQRPVILTLGRGVTLATGLAENAGIADRIDVFDSHQWLAASALDHGGDSPQARAYEIGQLLEIYNRIVETTETDPSLKIILATGRV</sequence>